<dbReference type="Proteomes" id="UP000321746">
    <property type="component" value="Unassembled WGS sequence"/>
</dbReference>
<feature type="compositionally biased region" description="Low complexity" evidence="1">
    <location>
        <begin position="301"/>
        <end position="321"/>
    </location>
</feature>
<feature type="region of interest" description="Disordered" evidence="1">
    <location>
        <begin position="297"/>
        <end position="321"/>
    </location>
</feature>
<comment type="caution">
    <text evidence="3">The sequence shown here is derived from an EMBL/GenBank/DDBJ whole genome shotgun (WGS) entry which is preliminary data.</text>
</comment>
<feature type="chain" id="PRO_5022100751" description="Lipoprotein" evidence="2">
    <location>
        <begin position="19"/>
        <end position="321"/>
    </location>
</feature>
<name>A0A511XGW3_9PROT</name>
<proteinExistence type="predicted"/>
<keyword evidence="4" id="KW-1185">Reference proteome</keyword>
<organism evidence="3 4">
    <name type="scientific">Acetobacter oeni</name>
    <dbReference type="NCBI Taxonomy" id="304077"/>
    <lineage>
        <taxon>Bacteria</taxon>
        <taxon>Pseudomonadati</taxon>
        <taxon>Pseudomonadota</taxon>
        <taxon>Alphaproteobacteria</taxon>
        <taxon>Acetobacterales</taxon>
        <taxon>Acetobacteraceae</taxon>
        <taxon>Acetobacter</taxon>
    </lineage>
</organism>
<protein>
    <recommendedName>
        <fullName evidence="5">Lipoprotein</fullName>
    </recommendedName>
</protein>
<keyword evidence="2" id="KW-0732">Signal</keyword>
<evidence type="ECO:0000313" key="3">
    <source>
        <dbReference type="EMBL" id="GEN62178.1"/>
    </source>
</evidence>
<evidence type="ECO:0000313" key="4">
    <source>
        <dbReference type="Proteomes" id="UP000321746"/>
    </source>
</evidence>
<evidence type="ECO:0008006" key="5">
    <source>
        <dbReference type="Google" id="ProtNLM"/>
    </source>
</evidence>
<reference evidence="3 4" key="1">
    <citation type="submission" date="2019-07" db="EMBL/GenBank/DDBJ databases">
        <title>Whole genome shotgun sequence of Acetobacter oeni NBRC 105207.</title>
        <authorList>
            <person name="Hosoyama A."/>
            <person name="Uohara A."/>
            <person name="Ohji S."/>
            <person name="Ichikawa N."/>
        </authorList>
    </citation>
    <scope>NUCLEOTIDE SEQUENCE [LARGE SCALE GENOMIC DNA]</scope>
    <source>
        <strain evidence="3 4">NBRC 105207</strain>
    </source>
</reference>
<dbReference type="OrthoDB" id="8448536at2"/>
<dbReference type="AlphaFoldDB" id="A0A511XGW3"/>
<gene>
    <name evidence="3" type="ORF">AOE01nite_04020</name>
</gene>
<dbReference type="RefSeq" id="WP_146885494.1">
    <property type="nucleotide sequence ID" value="NZ_BJYG01000003.1"/>
</dbReference>
<evidence type="ECO:0000256" key="1">
    <source>
        <dbReference type="SAM" id="MobiDB-lite"/>
    </source>
</evidence>
<dbReference type="EMBL" id="BJYG01000003">
    <property type="protein sequence ID" value="GEN62178.1"/>
    <property type="molecule type" value="Genomic_DNA"/>
</dbReference>
<accession>A0A511XGW3</accession>
<feature type="signal peptide" evidence="2">
    <location>
        <begin position="1"/>
        <end position="18"/>
    </location>
</feature>
<evidence type="ECO:0000256" key="2">
    <source>
        <dbReference type="SAM" id="SignalP"/>
    </source>
</evidence>
<sequence length="321" mass="34002">MRCSLTSFLSVSSLLLLSGCLDVPHPFRDPGKDGRSLAGNPPPSRLDVPVPDEKALGAGGSALWANDIVEALLQQSVPAIKQPVRPGDWWLKLHTERRGDLIVPLYTVMTPKGTVRATQEGPGIPVASWNALNSDGMREASGYGAGQVVNVLNGIQAEQMEEDPHSLKHRGARIWFRGVTGAPGDGNTALSQAFVVSFHEMKDTIQTSQQDSDFAVAAVVKLTNGSAGSRNNPQQNIEINWRVTDKAGSEVGIATQLHDIPAHSLDGMWGDIAGAAAEEAAGAVEEMITRYTIRDVKPLPDTKGAPAAAAKNGGDPKAARK</sequence>
<dbReference type="PROSITE" id="PS51257">
    <property type="entry name" value="PROKAR_LIPOPROTEIN"/>
    <property type="match status" value="1"/>
</dbReference>